<dbReference type="GO" id="GO:0005829">
    <property type="term" value="C:cytosol"/>
    <property type="evidence" value="ECO:0007669"/>
    <property type="project" value="TreeGrafter"/>
</dbReference>
<dbReference type="PANTHER" id="PTHR46797:SF1">
    <property type="entry name" value="METHYLPHOSPHONATE SYNTHASE"/>
    <property type="match status" value="1"/>
</dbReference>
<dbReference type="GO" id="GO:0003700">
    <property type="term" value="F:DNA-binding transcription factor activity"/>
    <property type="evidence" value="ECO:0007669"/>
    <property type="project" value="TreeGrafter"/>
</dbReference>
<organism evidence="3">
    <name type="scientific">marine sediment metagenome</name>
    <dbReference type="NCBI Taxonomy" id="412755"/>
    <lineage>
        <taxon>unclassified sequences</taxon>
        <taxon>metagenomes</taxon>
        <taxon>ecological metagenomes</taxon>
    </lineage>
</organism>
<dbReference type="Gene3D" id="1.10.260.40">
    <property type="entry name" value="lambda repressor-like DNA-binding domains"/>
    <property type="match status" value="1"/>
</dbReference>
<dbReference type="PROSITE" id="PS50943">
    <property type="entry name" value="HTH_CROC1"/>
    <property type="match status" value="1"/>
</dbReference>
<dbReference type="SMART" id="SM00530">
    <property type="entry name" value="HTH_XRE"/>
    <property type="match status" value="1"/>
</dbReference>
<evidence type="ECO:0000259" key="2">
    <source>
        <dbReference type="PROSITE" id="PS50943"/>
    </source>
</evidence>
<feature type="domain" description="HTH cro/C1-type" evidence="2">
    <location>
        <begin position="7"/>
        <end position="61"/>
    </location>
</feature>
<name>X1IDI6_9ZZZZ</name>
<comment type="caution">
    <text evidence="3">The sequence shown here is derived from an EMBL/GenBank/DDBJ whole genome shotgun (WGS) entry which is preliminary data.</text>
</comment>
<evidence type="ECO:0000256" key="1">
    <source>
        <dbReference type="ARBA" id="ARBA00023125"/>
    </source>
</evidence>
<sequence>MNLATRIRARREALELTQEQLATATGLSSQYVSLIEQGKRVPSVSSLSRLAEELGVSTDYLITGKETIITDIIPVIKASKRINLKIKRALIALVEENSKPIEELPESAYDE</sequence>
<evidence type="ECO:0000313" key="3">
    <source>
        <dbReference type="EMBL" id="GAH79757.1"/>
    </source>
</evidence>
<dbReference type="CDD" id="cd00093">
    <property type="entry name" value="HTH_XRE"/>
    <property type="match status" value="1"/>
</dbReference>
<dbReference type="EMBL" id="BARU01041967">
    <property type="protein sequence ID" value="GAH79757.1"/>
    <property type="molecule type" value="Genomic_DNA"/>
</dbReference>
<dbReference type="SUPFAM" id="SSF47413">
    <property type="entry name" value="lambda repressor-like DNA-binding domains"/>
    <property type="match status" value="1"/>
</dbReference>
<dbReference type="InterPro" id="IPR010982">
    <property type="entry name" value="Lambda_DNA-bd_dom_sf"/>
</dbReference>
<keyword evidence="1" id="KW-0238">DNA-binding</keyword>
<accession>X1IDI6</accession>
<dbReference type="PANTHER" id="PTHR46797">
    <property type="entry name" value="HTH-TYPE TRANSCRIPTIONAL REGULATOR"/>
    <property type="match status" value="1"/>
</dbReference>
<dbReference type="InterPro" id="IPR001387">
    <property type="entry name" value="Cro/C1-type_HTH"/>
</dbReference>
<dbReference type="GO" id="GO:0003677">
    <property type="term" value="F:DNA binding"/>
    <property type="evidence" value="ECO:0007669"/>
    <property type="project" value="UniProtKB-KW"/>
</dbReference>
<reference evidence="3" key="1">
    <citation type="journal article" date="2014" name="Front. Microbiol.">
        <title>High frequency of phylogenetically diverse reductive dehalogenase-homologous genes in deep subseafloor sedimentary metagenomes.</title>
        <authorList>
            <person name="Kawai M."/>
            <person name="Futagami T."/>
            <person name="Toyoda A."/>
            <person name="Takaki Y."/>
            <person name="Nishi S."/>
            <person name="Hori S."/>
            <person name="Arai W."/>
            <person name="Tsubouchi T."/>
            <person name="Morono Y."/>
            <person name="Uchiyama I."/>
            <person name="Ito T."/>
            <person name="Fujiyama A."/>
            <person name="Inagaki F."/>
            <person name="Takami H."/>
        </authorList>
    </citation>
    <scope>NUCLEOTIDE SEQUENCE</scope>
    <source>
        <strain evidence="3">Expedition CK06-06</strain>
    </source>
</reference>
<proteinExistence type="predicted"/>
<gene>
    <name evidence="3" type="ORF">S03H2_64579</name>
</gene>
<dbReference type="InterPro" id="IPR050807">
    <property type="entry name" value="TransReg_Diox_bact_type"/>
</dbReference>
<protein>
    <recommendedName>
        <fullName evidence="2">HTH cro/C1-type domain-containing protein</fullName>
    </recommendedName>
</protein>
<dbReference type="Pfam" id="PF01381">
    <property type="entry name" value="HTH_3"/>
    <property type="match status" value="1"/>
</dbReference>
<dbReference type="AlphaFoldDB" id="X1IDI6"/>